<gene>
    <name evidence="1" type="ORF">FRX31_005824</name>
</gene>
<dbReference type="Proteomes" id="UP000554482">
    <property type="component" value="Unassembled WGS sequence"/>
</dbReference>
<protein>
    <submittedName>
        <fullName evidence="1">Uncharacterized protein</fullName>
    </submittedName>
</protein>
<dbReference type="AlphaFoldDB" id="A0A7J6X6T0"/>
<evidence type="ECO:0000313" key="1">
    <source>
        <dbReference type="EMBL" id="KAF5204588.1"/>
    </source>
</evidence>
<dbReference type="EMBL" id="JABWDY010005257">
    <property type="protein sequence ID" value="KAF5204588.1"/>
    <property type="molecule type" value="Genomic_DNA"/>
</dbReference>
<reference evidence="1 2" key="1">
    <citation type="submission" date="2020-06" db="EMBL/GenBank/DDBJ databases">
        <title>Transcriptomic and genomic resources for Thalictrum thalictroides and T. hernandezii: Facilitating candidate gene discovery in an emerging model plant lineage.</title>
        <authorList>
            <person name="Arias T."/>
            <person name="Riano-Pachon D.M."/>
            <person name="Di Stilio V.S."/>
        </authorList>
    </citation>
    <scope>NUCLEOTIDE SEQUENCE [LARGE SCALE GENOMIC DNA]</scope>
    <source>
        <strain evidence="2">cv. WT478/WT964</strain>
        <tissue evidence="1">Leaves</tissue>
    </source>
</reference>
<sequence>MERGILRDDLNYLLRCDRIKWKQKSKTRFYQECQTNTKYFHAMANMRRRSNSLASFDIDGTVTRDGR</sequence>
<accession>A0A7J6X6T0</accession>
<dbReference type="OrthoDB" id="1436970at2759"/>
<proteinExistence type="predicted"/>
<comment type="caution">
    <text evidence="1">The sequence shown here is derived from an EMBL/GenBank/DDBJ whole genome shotgun (WGS) entry which is preliminary data.</text>
</comment>
<keyword evidence="2" id="KW-1185">Reference proteome</keyword>
<feature type="non-terminal residue" evidence="1">
    <location>
        <position position="67"/>
    </location>
</feature>
<name>A0A7J6X6T0_THATH</name>
<organism evidence="1 2">
    <name type="scientific">Thalictrum thalictroides</name>
    <name type="common">Rue-anemone</name>
    <name type="synonym">Anemone thalictroides</name>
    <dbReference type="NCBI Taxonomy" id="46969"/>
    <lineage>
        <taxon>Eukaryota</taxon>
        <taxon>Viridiplantae</taxon>
        <taxon>Streptophyta</taxon>
        <taxon>Embryophyta</taxon>
        <taxon>Tracheophyta</taxon>
        <taxon>Spermatophyta</taxon>
        <taxon>Magnoliopsida</taxon>
        <taxon>Ranunculales</taxon>
        <taxon>Ranunculaceae</taxon>
        <taxon>Thalictroideae</taxon>
        <taxon>Thalictrum</taxon>
    </lineage>
</organism>
<evidence type="ECO:0000313" key="2">
    <source>
        <dbReference type="Proteomes" id="UP000554482"/>
    </source>
</evidence>